<evidence type="ECO:0000313" key="2">
    <source>
        <dbReference type="Proteomes" id="UP001139408"/>
    </source>
</evidence>
<dbReference type="Proteomes" id="UP001139408">
    <property type="component" value="Unassembled WGS sequence"/>
</dbReference>
<keyword evidence="2" id="KW-1185">Reference proteome</keyword>
<gene>
    <name evidence="1" type="ORF">L2749_17880</name>
</gene>
<sequence length="137" mass="14005">AEPTTDAVDDKKARVAAAVAKAKAKKLAQVGQTDNTAVEAEPTTDAVDDKKARIAAAVAKAKAKKMVQASQIDIGEAASQPTVSVESTADIAPDAALTVTADSADLSPEQIKKAKVAAAVAKAKAKQLAKRAEQEEQ</sequence>
<name>A0A9X2CBU6_9GAMM</name>
<reference evidence="1" key="1">
    <citation type="submission" date="2022-01" db="EMBL/GenBank/DDBJ databases">
        <title>Whole genome-based taxonomy of the Shewanellaceae.</title>
        <authorList>
            <person name="Martin-Rodriguez A.J."/>
        </authorList>
    </citation>
    <scope>NUCLEOTIDE SEQUENCE</scope>
    <source>
        <strain evidence="1">DSM 23803</strain>
    </source>
</reference>
<proteinExistence type="predicted"/>
<comment type="caution">
    <text evidence="1">The sequence shown here is derived from an EMBL/GenBank/DDBJ whole genome shotgun (WGS) entry which is preliminary data.</text>
</comment>
<dbReference type="EMBL" id="JAKILJ010000049">
    <property type="protein sequence ID" value="MCL1107094.1"/>
    <property type="molecule type" value="Genomic_DNA"/>
</dbReference>
<organism evidence="1 2">
    <name type="scientific">Shewanella algicola</name>
    <dbReference type="NCBI Taxonomy" id="640633"/>
    <lineage>
        <taxon>Bacteria</taxon>
        <taxon>Pseudomonadati</taxon>
        <taxon>Pseudomonadota</taxon>
        <taxon>Gammaproteobacteria</taxon>
        <taxon>Alteromonadales</taxon>
        <taxon>Shewanellaceae</taxon>
        <taxon>Shewanella</taxon>
    </lineage>
</organism>
<accession>A0A9X2CBU6</accession>
<evidence type="ECO:0000313" key="1">
    <source>
        <dbReference type="EMBL" id="MCL1107094.1"/>
    </source>
</evidence>
<feature type="non-terminal residue" evidence="1">
    <location>
        <position position="1"/>
    </location>
</feature>
<protein>
    <submittedName>
        <fullName evidence="1">Electron transport complex subunit RsxC</fullName>
    </submittedName>
</protein>
<dbReference type="AlphaFoldDB" id="A0A9X2CBU6"/>